<dbReference type="Gene3D" id="1.20.1720.10">
    <property type="entry name" value="Multidrug resistance protein D"/>
    <property type="match status" value="1"/>
</dbReference>
<dbReference type="GO" id="GO:0005886">
    <property type="term" value="C:plasma membrane"/>
    <property type="evidence" value="ECO:0007669"/>
    <property type="project" value="TreeGrafter"/>
</dbReference>
<dbReference type="SUPFAM" id="SSF103473">
    <property type="entry name" value="MFS general substrate transporter"/>
    <property type="match status" value="1"/>
</dbReference>
<dbReference type="PANTHER" id="PTHR23501">
    <property type="entry name" value="MAJOR FACILITATOR SUPERFAMILY"/>
    <property type="match status" value="1"/>
</dbReference>
<evidence type="ECO:0000259" key="9">
    <source>
        <dbReference type="PROSITE" id="PS50850"/>
    </source>
</evidence>
<evidence type="ECO:0000256" key="5">
    <source>
        <dbReference type="ARBA" id="ARBA00022989"/>
    </source>
</evidence>
<dbReference type="PANTHER" id="PTHR23501:SF78">
    <property type="entry name" value="MAJOR FACILITATOR SUPERFAMILY (MFS) PROFILE DOMAIN-CONTAINING PROTEIN-RELATED"/>
    <property type="match status" value="1"/>
</dbReference>
<dbReference type="InterPro" id="IPR020846">
    <property type="entry name" value="MFS_dom"/>
</dbReference>
<feature type="transmembrane region" description="Helical" evidence="8">
    <location>
        <begin position="273"/>
        <end position="294"/>
    </location>
</feature>
<feature type="domain" description="Major facilitator superfamily (MFS) profile" evidence="9">
    <location>
        <begin position="52"/>
        <end position="497"/>
    </location>
</feature>
<dbReference type="AlphaFoldDB" id="A0A2B7WXE5"/>
<feature type="transmembrane region" description="Helical" evidence="8">
    <location>
        <begin position="403"/>
        <end position="429"/>
    </location>
</feature>
<proteinExistence type="inferred from homology"/>
<feature type="transmembrane region" description="Helical" evidence="8">
    <location>
        <begin position="116"/>
        <end position="136"/>
    </location>
</feature>
<protein>
    <recommendedName>
        <fullName evidence="9">Major facilitator superfamily (MFS) profile domain-containing protein</fullName>
    </recommendedName>
</protein>
<feature type="transmembrane region" description="Helical" evidence="8">
    <location>
        <begin position="206"/>
        <end position="227"/>
    </location>
</feature>
<evidence type="ECO:0000256" key="7">
    <source>
        <dbReference type="SAM" id="MobiDB-lite"/>
    </source>
</evidence>
<dbReference type="Pfam" id="PF07690">
    <property type="entry name" value="MFS_1"/>
    <property type="match status" value="1"/>
</dbReference>
<dbReference type="Proteomes" id="UP000224634">
    <property type="component" value="Unassembled WGS sequence"/>
</dbReference>
<keyword evidence="11" id="KW-1185">Reference proteome</keyword>
<comment type="similarity">
    <text evidence="2">Belongs to the major facilitator superfamily.</text>
</comment>
<evidence type="ECO:0000256" key="2">
    <source>
        <dbReference type="ARBA" id="ARBA00008335"/>
    </source>
</evidence>
<sequence length="577" mass="61645">MRDTPDRGDHEQPPQDRTEGHETSIDANGSPAWVDTQDLSNNEFPLTRLLIIIGSLAFTLFVSLIDQNSVSTALPEIAKDLNAFDSISWVGTSFLIANTSFQLINGRLSDIFGRKACLLICLALLAIGDLLCGFAKSAIQLYIFRGLAGIGAGGINSLTMIIFADLTTLQQRGKYQGLLETNIALGNGVGPLIGGAFAQSSATWRWAFWFVVPVTCLAAFGILSAVPKTQVQGSIKEKILLTDFWGMILSLGAAIIILIPVSGGGSTYEWNSAIVISLLCVGGILVIVFILVEWKVARVPVIPFRVFERTSAKILFTHNFITGIVYYMDLYYIPLYYQIVLGYAPLMSGVLVLPLILSFSASSTTAGLILSKIGRCNPVVRIGYLLWTAGAGGRIAFGENTSLGVIVVCLMIEGLGVGFSFQPVMIALLSNTKKEDRAVVTGLRNFLRTMGGAVGLAIGAAVLNNLLTANIPSHLAAKDAPMELASMLNTLSPSDKAVVVAAYMKGLKVVFCLGCPLMGICLLSSAFLTDIPLATAYATNSMSQGPACRNEDVEKTACHRRDDVTEPAVAQTPNETS</sequence>
<dbReference type="InterPro" id="IPR011701">
    <property type="entry name" value="MFS"/>
</dbReference>
<dbReference type="PROSITE" id="PS50850">
    <property type="entry name" value="MFS"/>
    <property type="match status" value="1"/>
</dbReference>
<name>A0A2B7WXE5_POLH7</name>
<dbReference type="Gene3D" id="1.20.1250.20">
    <property type="entry name" value="MFS general substrate transporter like domains"/>
    <property type="match status" value="1"/>
</dbReference>
<dbReference type="PRINTS" id="PR01036">
    <property type="entry name" value="TCRTETB"/>
</dbReference>
<comment type="caution">
    <text evidence="10">The sequence shown here is derived from an EMBL/GenBank/DDBJ whole genome shotgun (WGS) entry which is preliminary data.</text>
</comment>
<comment type="subcellular location">
    <subcellularLocation>
        <location evidence="1">Endomembrane system</location>
        <topology evidence="1">Multi-pass membrane protein</topology>
    </subcellularLocation>
</comment>
<keyword evidence="5 8" id="KW-1133">Transmembrane helix</keyword>
<evidence type="ECO:0000256" key="6">
    <source>
        <dbReference type="ARBA" id="ARBA00023136"/>
    </source>
</evidence>
<feature type="transmembrane region" description="Helical" evidence="8">
    <location>
        <begin position="314"/>
        <end position="333"/>
    </location>
</feature>
<keyword evidence="4 8" id="KW-0812">Transmembrane</keyword>
<evidence type="ECO:0000256" key="3">
    <source>
        <dbReference type="ARBA" id="ARBA00022448"/>
    </source>
</evidence>
<dbReference type="GO" id="GO:0012505">
    <property type="term" value="C:endomembrane system"/>
    <property type="evidence" value="ECO:0007669"/>
    <property type="project" value="UniProtKB-SubCell"/>
</dbReference>
<keyword evidence="3" id="KW-0813">Transport</keyword>
<organism evidence="10 11">
    <name type="scientific">Polytolypa hystricis (strain UAMH7299)</name>
    <dbReference type="NCBI Taxonomy" id="1447883"/>
    <lineage>
        <taxon>Eukaryota</taxon>
        <taxon>Fungi</taxon>
        <taxon>Dikarya</taxon>
        <taxon>Ascomycota</taxon>
        <taxon>Pezizomycotina</taxon>
        <taxon>Eurotiomycetes</taxon>
        <taxon>Eurotiomycetidae</taxon>
        <taxon>Onygenales</taxon>
        <taxon>Onygenales incertae sedis</taxon>
        <taxon>Polytolypa</taxon>
    </lineage>
</organism>
<accession>A0A2B7WXE5</accession>
<reference evidence="10 11" key="1">
    <citation type="submission" date="2017-10" db="EMBL/GenBank/DDBJ databases">
        <title>Comparative genomics in systemic dimorphic fungi from Ajellomycetaceae.</title>
        <authorList>
            <person name="Munoz J.F."/>
            <person name="Mcewen J.G."/>
            <person name="Clay O.K."/>
            <person name="Cuomo C.A."/>
        </authorList>
    </citation>
    <scope>NUCLEOTIDE SEQUENCE [LARGE SCALE GENOMIC DNA]</scope>
    <source>
        <strain evidence="10 11">UAMH7299</strain>
    </source>
</reference>
<gene>
    <name evidence="10" type="ORF">AJ80_09057</name>
</gene>
<feature type="transmembrane region" description="Helical" evidence="8">
    <location>
        <begin position="239"/>
        <end position="261"/>
    </location>
</feature>
<feature type="transmembrane region" description="Helical" evidence="8">
    <location>
        <begin position="49"/>
        <end position="66"/>
    </location>
</feature>
<dbReference type="EMBL" id="PDNA01000241">
    <property type="protein sequence ID" value="PGH01162.1"/>
    <property type="molecule type" value="Genomic_DNA"/>
</dbReference>
<dbReference type="OrthoDB" id="6770063at2759"/>
<dbReference type="GO" id="GO:0046943">
    <property type="term" value="F:carboxylic acid transmembrane transporter activity"/>
    <property type="evidence" value="ECO:0007669"/>
    <property type="project" value="UniProtKB-ARBA"/>
</dbReference>
<feature type="compositionally biased region" description="Basic and acidic residues" evidence="7">
    <location>
        <begin position="1"/>
        <end position="24"/>
    </location>
</feature>
<feature type="transmembrane region" description="Helical" evidence="8">
    <location>
        <begin position="450"/>
        <end position="467"/>
    </location>
</feature>
<dbReference type="InterPro" id="IPR036259">
    <property type="entry name" value="MFS_trans_sf"/>
</dbReference>
<evidence type="ECO:0000313" key="11">
    <source>
        <dbReference type="Proteomes" id="UP000224634"/>
    </source>
</evidence>
<dbReference type="FunFam" id="1.20.1720.10:FF:000013">
    <property type="entry name" value="Related to multidrug resistance proteins"/>
    <property type="match status" value="1"/>
</dbReference>
<evidence type="ECO:0000256" key="8">
    <source>
        <dbReference type="SAM" id="Phobius"/>
    </source>
</evidence>
<evidence type="ECO:0000256" key="4">
    <source>
        <dbReference type="ARBA" id="ARBA00022692"/>
    </source>
</evidence>
<keyword evidence="6 8" id="KW-0472">Membrane</keyword>
<evidence type="ECO:0000256" key="1">
    <source>
        <dbReference type="ARBA" id="ARBA00004127"/>
    </source>
</evidence>
<evidence type="ECO:0000313" key="10">
    <source>
        <dbReference type="EMBL" id="PGH01162.1"/>
    </source>
</evidence>
<feature type="region of interest" description="Disordered" evidence="7">
    <location>
        <begin position="1"/>
        <end position="32"/>
    </location>
</feature>
<feature type="transmembrane region" description="Helical" evidence="8">
    <location>
        <begin position="142"/>
        <end position="166"/>
    </location>
</feature>